<dbReference type="OrthoDB" id="3758478at2759"/>
<feature type="region of interest" description="Disordered" evidence="1">
    <location>
        <begin position="208"/>
        <end position="248"/>
    </location>
</feature>
<evidence type="ECO:0000256" key="1">
    <source>
        <dbReference type="SAM" id="MobiDB-lite"/>
    </source>
</evidence>
<evidence type="ECO:0000313" key="3">
    <source>
        <dbReference type="EMBL" id="RMX84076.1"/>
    </source>
</evidence>
<gene>
    <name evidence="3" type="ORF">D0869_04842</name>
</gene>
<keyword evidence="2" id="KW-0472">Membrane</keyword>
<organism evidence="3 4">
    <name type="scientific">Hortaea werneckii</name>
    <name type="common">Black yeast</name>
    <name type="synonym">Cladosporium werneckii</name>
    <dbReference type="NCBI Taxonomy" id="91943"/>
    <lineage>
        <taxon>Eukaryota</taxon>
        <taxon>Fungi</taxon>
        <taxon>Dikarya</taxon>
        <taxon>Ascomycota</taxon>
        <taxon>Pezizomycotina</taxon>
        <taxon>Dothideomycetes</taxon>
        <taxon>Dothideomycetidae</taxon>
        <taxon>Mycosphaerellales</taxon>
        <taxon>Teratosphaeriaceae</taxon>
        <taxon>Hortaea</taxon>
    </lineage>
</organism>
<accession>A0A3M6X0X2</accession>
<dbReference type="AlphaFoldDB" id="A0A3M6X0X2"/>
<dbReference type="SUPFAM" id="SSF54427">
    <property type="entry name" value="NTF2-like"/>
    <property type="match status" value="1"/>
</dbReference>
<dbReference type="InterPro" id="IPR032710">
    <property type="entry name" value="NTF2-like_dom_sf"/>
</dbReference>
<evidence type="ECO:0008006" key="5">
    <source>
        <dbReference type="Google" id="ProtNLM"/>
    </source>
</evidence>
<sequence>MSTLLENMKHTAQAVCDGYEKWEIDAVMAPRTQDCVHHLGPKSLGRPLRNNEQYGAYFSTVQTLFHDFKIKVADQVFDVDQKKVALRVFGSASSPVGKYEQEHSWFLTFNEDGTKVKRMEEMIDSSYLAEFFKRLHDYVKVGGGQGEAWADSVRAAYEESRGEAQVNDPRRAIRAPHCSLPVDMESSSVSLSLLLVAAAFIDDASAQDTSTQASNDMTSATPSPTTPMDAGKASDTAPGASAGADDDDSNSTSLVNYYFVFLALIVCIAGLAAFMVWRKRRRAAFHFHHGGPGVMVRDISQWYPGPGRAGPRRYRQPRGWDSREDNSREEGLNEFGEAPPAYAPPKTREQEEQEIVNQGGPAVPMQTLSREEAGLKPPDYTQATTQSVEESARPSWASSSARPNHSESGTQEGPSRT</sequence>
<dbReference type="Gene3D" id="3.10.450.50">
    <property type="match status" value="1"/>
</dbReference>
<dbReference type="InterPro" id="IPR050977">
    <property type="entry name" value="Fungal_Meroterpenoid_Isomerase"/>
</dbReference>
<feature type="compositionally biased region" description="Basic and acidic residues" evidence="1">
    <location>
        <begin position="318"/>
        <end position="331"/>
    </location>
</feature>
<dbReference type="PANTHER" id="PTHR39598">
    <property type="entry name" value="AUSTINOL SYNTHESIS PROTEIN F-RELATED"/>
    <property type="match status" value="1"/>
</dbReference>
<comment type="caution">
    <text evidence="3">The sequence shown here is derived from an EMBL/GenBank/DDBJ whole genome shotgun (WGS) entry which is preliminary data.</text>
</comment>
<proteinExistence type="predicted"/>
<feature type="compositionally biased region" description="Polar residues" evidence="1">
    <location>
        <begin position="406"/>
        <end position="417"/>
    </location>
</feature>
<evidence type="ECO:0000313" key="4">
    <source>
        <dbReference type="Proteomes" id="UP000281245"/>
    </source>
</evidence>
<feature type="transmembrane region" description="Helical" evidence="2">
    <location>
        <begin position="257"/>
        <end position="277"/>
    </location>
</feature>
<dbReference type="Proteomes" id="UP000281245">
    <property type="component" value="Unassembled WGS sequence"/>
</dbReference>
<dbReference type="VEuPathDB" id="FungiDB:BTJ68_07094"/>
<reference evidence="3 4" key="1">
    <citation type="journal article" date="2018" name="BMC Genomics">
        <title>Genomic evidence for intraspecific hybridization in a clonal and extremely halotolerant yeast.</title>
        <authorList>
            <person name="Gostincar C."/>
            <person name="Stajich J.E."/>
            <person name="Zupancic J."/>
            <person name="Zalar P."/>
            <person name="Gunde-Cimerman N."/>
        </authorList>
    </citation>
    <scope>NUCLEOTIDE SEQUENCE [LARGE SCALE GENOMIC DNA]</scope>
    <source>
        <strain evidence="3 4">EXF-6656</strain>
    </source>
</reference>
<keyword evidence="2" id="KW-1133">Transmembrane helix</keyword>
<feature type="compositionally biased region" description="Low complexity" evidence="1">
    <location>
        <begin position="393"/>
        <end position="403"/>
    </location>
</feature>
<evidence type="ECO:0000256" key="2">
    <source>
        <dbReference type="SAM" id="Phobius"/>
    </source>
</evidence>
<keyword evidence="2" id="KW-0812">Transmembrane</keyword>
<protein>
    <recommendedName>
        <fullName evidence="5">SnoaL-like domain-containing protein</fullName>
    </recommendedName>
</protein>
<dbReference type="PANTHER" id="PTHR39598:SF1">
    <property type="entry name" value="AUSTINOID BIOSYNTHESIS CLUSTERS PROTEIN F-RELATED"/>
    <property type="match status" value="1"/>
</dbReference>
<feature type="region of interest" description="Disordered" evidence="1">
    <location>
        <begin position="304"/>
        <end position="417"/>
    </location>
</feature>
<name>A0A3M6X0X2_HORWE</name>
<dbReference type="EMBL" id="QWIJ01000306">
    <property type="protein sequence ID" value="RMX84076.1"/>
    <property type="molecule type" value="Genomic_DNA"/>
</dbReference>
<feature type="compositionally biased region" description="Low complexity" evidence="1">
    <location>
        <begin position="216"/>
        <end position="243"/>
    </location>
</feature>